<dbReference type="GO" id="GO:0005829">
    <property type="term" value="C:cytosol"/>
    <property type="evidence" value="ECO:0007669"/>
    <property type="project" value="GOC"/>
</dbReference>
<comment type="subcellular location">
    <subcellularLocation>
        <location evidence="1">Membrane</location>
        <topology evidence="1">Peripheral membrane protein</topology>
    </subcellularLocation>
</comment>
<dbReference type="Proteomes" id="UP000182142">
    <property type="component" value="Unassembled WGS sequence"/>
</dbReference>
<keyword evidence="3" id="KW-0813">Transport</keyword>
<evidence type="ECO:0000256" key="1">
    <source>
        <dbReference type="ARBA" id="ARBA00004170"/>
    </source>
</evidence>
<keyword evidence="5" id="KW-0472">Membrane</keyword>
<accession>A0A193QQ03</accession>
<dbReference type="GO" id="GO:0042147">
    <property type="term" value="P:retrograde transport, endosome to Golgi"/>
    <property type="evidence" value="ECO:0007669"/>
    <property type="project" value="InterPro"/>
</dbReference>
<dbReference type="AlphaFoldDB" id="A0A193QQ03"/>
<proteinExistence type="inferred from homology"/>
<dbReference type="GO" id="GO:0030906">
    <property type="term" value="C:retromer, cargo-selective complex"/>
    <property type="evidence" value="ECO:0007669"/>
    <property type="project" value="InterPro"/>
</dbReference>
<dbReference type="Proteomes" id="UP000182128">
    <property type="component" value="Unassembled WGS sequence"/>
</dbReference>
<evidence type="ECO:0000313" key="9">
    <source>
        <dbReference type="Proteomes" id="UP000182128"/>
    </source>
</evidence>
<evidence type="ECO:0000256" key="5">
    <source>
        <dbReference type="ARBA" id="ARBA00023136"/>
    </source>
</evidence>
<comment type="similarity">
    <text evidence="2">Belongs to the VPS35 family.</text>
</comment>
<dbReference type="Pfam" id="PF03635">
    <property type="entry name" value="Vps35"/>
    <property type="match status" value="1"/>
</dbReference>
<feature type="compositionally biased region" description="Basic and acidic residues" evidence="6">
    <location>
        <begin position="801"/>
        <end position="817"/>
    </location>
</feature>
<dbReference type="PANTHER" id="PTHR11099:SF0">
    <property type="entry name" value="VACUOLAR PROTEIN SORTING-ASSOCIATED PROTEIN 35"/>
    <property type="match status" value="1"/>
</dbReference>
<evidence type="ECO:0000256" key="2">
    <source>
        <dbReference type="ARBA" id="ARBA00006536"/>
    </source>
</evidence>
<evidence type="ECO:0000256" key="3">
    <source>
        <dbReference type="ARBA" id="ARBA00022448"/>
    </source>
</evidence>
<name>A0A193QQ03_PLAKH</name>
<dbReference type="GO" id="GO:0006886">
    <property type="term" value="P:intracellular protein transport"/>
    <property type="evidence" value="ECO:0007669"/>
    <property type="project" value="TreeGrafter"/>
</dbReference>
<evidence type="ECO:0000256" key="6">
    <source>
        <dbReference type="SAM" id="MobiDB-lite"/>
    </source>
</evidence>
<dbReference type="InterPro" id="IPR005378">
    <property type="entry name" value="Vps35"/>
</dbReference>
<keyword evidence="4" id="KW-0653">Protein transport</keyword>
<organism evidence="8 10">
    <name type="scientific">Plasmodium knowlesi (strain H)</name>
    <dbReference type="NCBI Taxonomy" id="5851"/>
    <lineage>
        <taxon>Eukaryota</taxon>
        <taxon>Sar</taxon>
        <taxon>Alveolata</taxon>
        <taxon>Apicomplexa</taxon>
        <taxon>Aconoidasida</taxon>
        <taxon>Haemosporida</taxon>
        <taxon>Plasmodiidae</taxon>
        <taxon>Plasmodium</taxon>
        <taxon>Plasmodium (Plasmodium)</taxon>
    </lineage>
</organism>
<evidence type="ECO:0000313" key="10">
    <source>
        <dbReference type="Proteomes" id="UP000182142"/>
    </source>
</evidence>
<reference evidence="9 10" key="2">
    <citation type="submission" date="2016-05" db="EMBL/GenBank/DDBJ databases">
        <authorList>
            <person name="Sharaf H."/>
        </authorList>
    </citation>
    <scope>NUCLEOTIDE SEQUENCE [LARGE SCALE GENOMIC DNA]</scope>
    <source>
        <strain evidence="9 10">H</strain>
    </source>
</reference>
<sequence>MNSYRDLANTTLDQKKFLDECIFIVKEQSFYMKQAVVGLRGKKEKMPGHPQLWESMGIVQCYTWFSTRYIAAPLHLHITLHMCSPYTCIYRIHVFTVYMYLPHTCIYRIHAFTAQENGSLRDTLKHASNMLCELRTSQLSPKYYYELYMLIFNELQHLDTFISDKKKHKKRFIDIYESVQHAGNIIPRLYLLIIVGRNYIKNKDIKAKYILKDMTELCKGIQHPLRGLFLRYFLIQMCKDRIPDTGSEYEEAGGGNIDDAFEFLLSNFYESIKLWSRMSDKVHIKLAPGQDEQVMHNNRNKVLREKMDVKMLVGSNLVRMSQLEGMTRQYYIEKCLPKLLQNLSTINDSLIQQYIFESIVQVFSDECHIYTLDILLNAILKTNSSLDFKGILITLLKRLRFFIESNKYEVPKEVDIFSLFYEHLVLYVNRTLDSYERAKGSYRSSFQQEGQTFPARDTVVEYYKGEEEKKKKAVSTCGTTTTTSTNVITTNNVTTMGTHHINENDLVPNCKIVKSVDAKSNPAEEKRTMKEASYYGGATHQGNNNKASNYGNLPRGTQGCYSNEKNNQENDEDDEFVEDIVKMLQVIYEFIFLCIRIYDDVITISKLFDLPYTIACNVNLNNDVLCEQIINIIVLPFNYLGISALKGKNMQALLRSITSQKHKKKLSLDIIDAIIDCKNKAIVYKDVEEILNYISPIFNEDVKRKTDPTDNSHQRETHQADFFNLENSTITYAAKKMCKFFHIITNTHDIDERYNICILFYKHIENGPYLVHLLPTIVFTMLDLVMTITNLAPSSGTKTLSQHDEPFEKKEHPDEELNDEHIRDEHTHGENTYDDLNLLSSNLGDRTTHIGVFPGNRADDPYLEDKIKQYNIYVKNILKFIHTNLLCVSSQIPMLALKLFLYSAVVVNNYDRFVQAHEFLSFENLEAICYEFITQPLIIYEEDINISSQQYNCIIWITGILCSHITLLQNENYENIALKLTQHANKLLKKKDQCLGILACSHIYWENKKYRNSAKVLECLQKCIRNAEIAVQSNNDNVVLFLFLLQKYVYYYEAQNIEVTEDSVHYLLHICQEEYSRESCDANFKKEFLQTVKYIHDKKNSSNAFAKIGLDVSVLR</sequence>
<dbReference type="EMBL" id="CWHQ02000002">
    <property type="protein sequence ID" value="SBO20013.1"/>
    <property type="molecule type" value="Genomic_DNA"/>
</dbReference>
<evidence type="ECO:0000313" key="7">
    <source>
        <dbReference type="EMBL" id="SBO20013.1"/>
    </source>
</evidence>
<gene>
    <name evidence="7" type="ORF">PKNA1_C2_0908200</name>
    <name evidence="8" type="ORF">PKNA1_H1_0908200</name>
</gene>
<dbReference type="GO" id="GO:0005770">
    <property type="term" value="C:late endosome"/>
    <property type="evidence" value="ECO:0007669"/>
    <property type="project" value="TreeGrafter"/>
</dbReference>
<evidence type="ECO:0000256" key="4">
    <source>
        <dbReference type="ARBA" id="ARBA00022927"/>
    </source>
</evidence>
<feature type="region of interest" description="Disordered" evidence="6">
    <location>
        <begin position="795"/>
        <end position="817"/>
    </location>
</feature>
<dbReference type="Gene3D" id="1.25.40.660">
    <property type="entry name" value="Vacuolar protein sorting-associated protein 35, helical subcomplex Vps35-C"/>
    <property type="match status" value="1"/>
</dbReference>
<protein>
    <submittedName>
        <fullName evidence="8">Vacuolar protein sorting-associated protein 35, putative</fullName>
    </submittedName>
</protein>
<dbReference type="InterPro" id="IPR042491">
    <property type="entry name" value="Vps35_C"/>
</dbReference>
<evidence type="ECO:0000313" key="8">
    <source>
        <dbReference type="EMBL" id="SBO20816.1"/>
    </source>
</evidence>
<dbReference type="PANTHER" id="PTHR11099">
    <property type="entry name" value="VACUOLAR SORTING PROTEIN 35"/>
    <property type="match status" value="1"/>
</dbReference>
<reference evidence="8" key="1">
    <citation type="submission" date="2016-05" db="EMBL/GenBank/DDBJ databases">
        <authorList>
            <person name="Lavstsen T."/>
            <person name="Jespersen J.S."/>
        </authorList>
    </citation>
    <scope>NUCLEOTIDE SEQUENCE [LARGE SCALE GENOMIC DNA]</scope>
</reference>
<dbReference type="EMBL" id="CWHR02000001">
    <property type="protein sequence ID" value="SBO20816.1"/>
    <property type="molecule type" value="Genomic_DNA"/>
</dbReference>